<keyword evidence="2" id="KW-1185">Reference proteome</keyword>
<protein>
    <submittedName>
        <fullName evidence="1">Uncharacterized protein</fullName>
    </submittedName>
</protein>
<dbReference type="InterPro" id="IPR042407">
    <property type="entry name" value="NCBP2-AS2"/>
</dbReference>
<comment type="caution">
    <text evidence="1">The sequence shown here is derived from an EMBL/GenBank/DDBJ whole genome shotgun (WGS) entry which is preliminary data.</text>
</comment>
<organism evidence="1 2">
    <name type="scientific">Scyliorhinus torazame</name>
    <name type="common">Cloudy catshark</name>
    <name type="synonym">Catulus torazame</name>
    <dbReference type="NCBI Taxonomy" id="75743"/>
    <lineage>
        <taxon>Eukaryota</taxon>
        <taxon>Metazoa</taxon>
        <taxon>Chordata</taxon>
        <taxon>Craniata</taxon>
        <taxon>Vertebrata</taxon>
        <taxon>Chondrichthyes</taxon>
        <taxon>Elasmobranchii</taxon>
        <taxon>Galeomorphii</taxon>
        <taxon>Galeoidea</taxon>
        <taxon>Carcharhiniformes</taxon>
        <taxon>Scyliorhinidae</taxon>
        <taxon>Scyliorhinus</taxon>
    </lineage>
</organism>
<dbReference type="Proteomes" id="UP000288216">
    <property type="component" value="Unassembled WGS sequence"/>
</dbReference>
<dbReference type="OMA" id="YNITHMA"/>
<proteinExistence type="predicted"/>
<dbReference type="PANTHER" id="PTHR41161:SF1">
    <property type="entry name" value="PROTEIN NCBP2AS2"/>
    <property type="match status" value="1"/>
</dbReference>
<dbReference type="PANTHER" id="PTHR41161">
    <property type="entry name" value="PROTEIN NCBP2AS2"/>
    <property type="match status" value="1"/>
</dbReference>
<evidence type="ECO:0000313" key="2">
    <source>
        <dbReference type="Proteomes" id="UP000288216"/>
    </source>
</evidence>
<evidence type="ECO:0000313" key="1">
    <source>
        <dbReference type="EMBL" id="GCB70965.1"/>
    </source>
</evidence>
<accession>A0A401PCX7</accession>
<sequence>MLMSVLNNARLIEKLSKTPPIRQAARLTVYLLSRLERGGREAAERLRERTDAPRRLDELSKKVAHLRDTWAKELKGAKEASGQKKQK</sequence>
<dbReference type="AlphaFoldDB" id="A0A401PCX7"/>
<name>A0A401PCX7_SCYTO</name>
<dbReference type="EMBL" id="BFAA01004797">
    <property type="protein sequence ID" value="GCB70965.1"/>
    <property type="molecule type" value="Genomic_DNA"/>
</dbReference>
<reference evidence="1 2" key="1">
    <citation type="journal article" date="2018" name="Nat. Ecol. Evol.">
        <title>Shark genomes provide insights into elasmobranch evolution and the origin of vertebrates.</title>
        <authorList>
            <person name="Hara Y"/>
            <person name="Yamaguchi K"/>
            <person name="Onimaru K"/>
            <person name="Kadota M"/>
            <person name="Koyanagi M"/>
            <person name="Keeley SD"/>
            <person name="Tatsumi K"/>
            <person name="Tanaka K"/>
            <person name="Motone F"/>
            <person name="Kageyama Y"/>
            <person name="Nozu R"/>
            <person name="Adachi N"/>
            <person name="Nishimura O"/>
            <person name="Nakagawa R"/>
            <person name="Tanegashima C"/>
            <person name="Kiyatake I"/>
            <person name="Matsumoto R"/>
            <person name="Murakumo K"/>
            <person name="Nishida K"/>
            <person name="Terakita A"/>
            <person name="Kuratani S"/>
            <person name="Sato K"/>
            <person name="Hyodo S Kuraku.S."/>
        </authorList>
    </citation>
    <scope>NUCLEOTIDE SEQUENCE [LARGE SCALE GENOMIC DNA]</scope>
</reference>
<dbReference type="OrthoDB" id="5950777at2759"/>
<gene>
    <name evidence="1" type="ORF">scyTo_0010892</name>
</gene>